<feature type="transmembrane region" description="Helical" evidence="1">
    <location>
        <begin position="62"/>
        <end position="79"/>
    </location>
</feature>
<sequence>MGNYNSQYESYYEKILRRQREAPSYGGYSSYGESNGGYFKQSNKGTDLFSAEYFIKRIIRDLVGVALLFIFVFLCKIINTPNTMAVYAYSKNIVSTDFDYKATYESIKRINITDIKEKIEDKTENIISKIFNRDKIQDKTKQEFTIPLKGEITSNFEERKDPFTGNIAKHTGIDIDAKEGTDVMTVYNGKVKEVGEDTIYGKYIVIDHGEGIESKYAHLEDISVEKNQLVDKGGVIGKSGNTGKSTAPHLHFEFWYMGQNKDPLKYLDQELFKN</sequence>
<evidence type="ECO:0000313" key="4">
    <source>
        <dbReference type="Proteomes" id="UP000736583"/>
    </source>
</evidence>
<dbReference type="RefSeq" id="WP_216457480.1">
    <property type="nucleotide sequence ID" value="NZ_JAHLQL010000005.1"/>
</dbReference>
<name>A0ABS6F557_9CLOT</name>
<protein>
    <submittedName>
        <fullName evidence="3">M23 family metallopeptidase</fullName>
    </submittedName>
</protein>
<dbReference type="Proteomes" id="UP000736583">
    <property type="component" value="Unassembled WGS sequence"/>
</dbReference>
<proteinExistence type="predicted"/>
<dbReference type="PANTHER" id="PTHR21666">
    <property type="entry name" value="PEPTIDASE-RELATED"/>
    <property type="match status" value="1"/>
</dbReference>
<gene>
    <name evidence="3" type="ORF">KQI89_13335</name>
</gene>
<evidence type="ECO:0000256" key="1">
    <source>
        <dbReference type="SAM" id="Phobius"/>
    </source>
</evidence>
<dbReference type="Pfam" id="PF01551">
    <property type="entry name" value="Peptidase_M23"/>
    <property type="match status" value="1"/>
</dbReference>
<dbReference type="InterPro" id="IPR050570">
    <property type="entry name" value="Cell_wall_metabolism_enzyme"/>
</dbReference>
<keyword evidence="1" id="KW-0472">Membrane</keyword>
<keyword evidence="1" id="KW-1133">Transmembrane helix</keyword>
<organism evidence="3 4">
    <name type="scientific">Clostridium simiarum</name>
    <dbReference type="NCBI Taxonomy" id="2841506"/>
    <lineage>
        <taxon>Bacteria</taxon>
        <taxon>Bacillati</taxon>
        <taxon>Bacillota</taxon>
        <taxon>Clostridia</taxon>
        <taxon>Eubacteriales</taxon>
        <taxon>Clostridiaceae</taxon>
        <taxon>Clostridium</taxon>
    </lineage>
</organism>
<dbReference type="PANTHER" id="PTHR21666:SF289">
    <property type="entry name" value="L-ALA--D-GLU ENDOPEPTIDASE"/>
    <property type="match status" value="1"/>
</dbReference>
<keyword evidence="4" id="KW-1185">Reference proteome</keyword>
<comment type="caution">
    <text evidence="3">The sequence shown here is derived from an EMBL/GenBank/DDBJ whole genome shotgun (WGS) entry which is preliminary data.</text>
</comment>
<evidence type="ECO:0000259" key="2">
    <source>
        <dbReference type="Pfam" id="PF01551"/>
    </source>
</evidence>
<dbReference type="InterPro" id="IPR016047">
    <property type="entry name" value="M23ase_b-sheet_dom"/>
</dbReference>
<reference evidence="3 4" key="1">
    <citation type="submission" date="2021-06" db="EMBL/GenBank/DDBJ databases">
        <authorList>
            <person name="Sun Q."/>
            <person name="Li D."/>
        </authorList>
    </citation>
    <scope>NUCLEOTIDE SEQUENCE [LARGE SCALE GENOMIC DNA]</scope>
    <source>
        <strain evidence="3 4">MSJ-4</strain>
    </source>
</reference>
<dbReference type="EMBL" id="JAHLQL010000005">
    <property type="protein sequence ID" value="MBU5592733.1"/>
    <property type="molecule type" value="Genomic_DNA"/>
</dbReference>
<accession>A0ABS6F557</accession>
<feature type="domain" description="M23ase beta-sheet core" evidence="2">
    <location>
        <begin position="169"/>
        <end position="263"/>
    </location>
</feature>
<keyword evidence="1" id="KW-0812">Transmembrane</keyword>
<dbReference type="CDD" id="cd12797">
    <property type="entry name" value="M23_peptidase"/>
    <property type="match status" value="1"/>
</dbReference>
<evidence type="ECO:0000313" key="3">
    <source>
        <dbReference type="EMBL" id="MBU5592733.1"/>
    </source>
</evidence>